<dbReference type="SUPFAM" id="SSF54427">
    <property type="entry name" value="NTF2-like"/>
    <property type="match status" value="1"/>
</dbReference>
<dbReference type="Proteomes" id="UP001589844">
    <property type="component" value="Unassembled WGS sequence"/>
</dbReference>
<keyword evidence="1" id="KW-0732">Signal</keyword>
<evidence type="ECO:0000313" key="3">
    <source>
        <dbReference type="EMBL" id="MFC0351115.1"/>
    </source>
</evidence>
<accession>A0ABV6IGZ5</accession>
<dbReference type="InterPro" id="IPR037401">
    <property type="entry name" value="SnoaL-like"/>
</dbReference>
<comment type="caution">
    <text evidence="3">The sequence shown here is derived from an EMBL/GenBank/DDBJ whole genome shotgun (WGS) entry which is preliminary data.</text>
</comment>
<keyword evidence="4" id="KW-1185">Reference proteome</keyword>
<dbReference type="Pfam" id="PF13474">
    <property type="entry name" value="SnoaL_3"/>
    <property type="match status" value="1"/>
</dbReference>
<feature type="chain" id="PRO_5045179693" evidence="1">
    <location>
        <begin position="22"/>
        <end position="168"/>
    </location>
</feature>
<evidence type="ECO:0000313" key="4">
    <source>
        <dbReference type="Proteomes" id="UP001589844"/>
    </source>
</evidence>
<sequence length="168" mass="19170">MRKLLIVFGFFSLLFWGQAFAADSPELTKTKLAKFLDEWHDDAAHSRLAYFDKIAPDGVYIGTDKTERWVRDDFKVWAQPYFKRPVAWAFTAFNRHIAMTPDQSIIWFDEQLNTQMGICQASGVVRKTEAGFEIVHYQLSIAVPNDATNAVVAAVKKVEQGKRLPAKK</sequence>
<feature type="signal peptide" evidence="1">
    <location>
        <begin position="1"/>
        <end position="21"/>
    </location>
</feature>
<proteinExistence type="predicted"/>
<dbReference type="EMBL" id="JBHLXJ010000016">
    <property type="protein sequence ID" value="MFC0351115.1"/>
    <property type="molecule type" value="Genomic_DNA"/>
</dbReference>
<evidence type="ECO:0000256" key="1">
    <source>
        <dbReference type="SAM" id="SignalP"/>
    </source>
</evidence>
<dbReference type="RefSeq" id="WP_390213705.1">
    <property type="nucleotide sequence ID" value="NZ_JBHLXJ010000016.1"/>
</dbReference>
<dbReference type="InterPro" id="IPR032710">
    <property type="entry name" value="NTF2-like_dom_sf"/>
</dbReference>
<evidence type="ECO:0000259" key="2">
    <source>
        <dbReference type="Pfam" id="PF13474"/>
    </source>
</evidence>
<organism evidence="3 4">
    <name type="scientific">Undibacterium danionis</name>
    <dbReference type="NCBI Taxonomy" id="1812100"/>
    <lineage>
        <taxon>Bacteria</taxon>
        <taxon>Pseudomonadati</taxon>
        <taxon>Pseudomonadota</taxon>
        <taxon>Betaproteobacteria</taxon>
        <taxon>Burkholderiales</taxon>
        <taxon>Oxalobacteraceae</taxon>
        <taxon>Undibacterium</taxon>
    </lineage>
</organism>
<feature type="domain" description="SnoaL-like" evidence="2">
    <location>
        <begin position="34"/>
        <end position="144"/>
    </location>
</feature>
<gene>
    <name evidence="3" type="ORF">ACFFJH_14955</name>
</gene>
<name>A0ABV6IGZ5_9BURK</name>
<reference evidence="3 4" key="1">
    <citation type="submission" date="2024-09" db="EMBL/GenBank/DDBJ databases">
        <authorList>
            <person name="Sun Q."/>
            <person name="Mori K."/>
        </authorList>
    </citation>
    <scope>NUCLEOTIDE SEQUENCE [LARGE SCALE GENOMIC DNA]</scope>
    <source>
        <strain evidence="3 4">CCM 8677</strain>
    </source>
</reference>
<protein>
    <submittedName>
        <fullName evidence="3">Nuclear transport factor 2 family protein</fullName>
    </submittedName>
</protein>